<organism evidence="1 2">
    <name type="scientific">Persicobacter diffluens</name>
    <dbReference type="NCBI Taxonomy" id="981"/>
    <lineage>
        <taxon>Bacteria</taxon>
        <taxon>Pseudomonadati</taxon>
        <taxon>Bacteroidota</taxon>
        <taxon>Cytophagia</taxon>
        <taxon>Cytophagales</taxon>
        <taxon>Persicobacteraceae</taxon>
        <taxon>Persicobacter</taxon>
    </lineage>
</organism>
<dbReference type="RefSeq" id="WP_060689115.1">
    <property type="nucleotide sequence ID" value="NZ_BQKE01000003.1"/>
</dbReference>
<proteinExistence type="predicted"/>
<gene>
    <name evidence="1" type="ORF">PEDI_44540</name>
</gene>
<evidence type="ECO:0000313" key="2">
    <source>
        <dbReference type="Proteomes" id="UP001310022"/>
    </source>
</evidence>
<sequence>MTTLIQYDLADIFNPLNFPYFADTTERAQFKINRFARLADEFRAAELTGSVKNRKALQVRQVLINERDVLAASLEVLRQKLSATEEADILVPLMDAISVRQRQLQKIDDRLSMADFSENGIRNQIAQKHREMLANALEAGVVTYCEWISAGHLGPGSVSFKGVIYTAD</sequence>
<keyword evidence="2" id="KW-1185">Reference proteome</keyword>
<comment type="caution">
    <text evidence="1">The sequence shown here is derived from an EMBL/GenBank/DDBJ whole genome shotgun (WGS) entry which is preliminary data.</text>
</comment>
<protein>
    <submittedName>
        <fullName evidence="1">Uncharacterized protein</fullName>
    </submittedName>
</protein>
<dbReference type="Proteomes" id="UP001310022">
    <property type="component" value="Unassembled WGS sequence"/>
</dbReference>
<dbReference type="AlphaFoldDB" id="A0AAN4W415"/>
<reference evidence="1 2" key="1">
    <citation type="submission" date="2021-12" db="EMBL/GenBank/DDBJ databases">
        <title>Genome sequencing of bacteria with rrn-lacking chromosome and rrn-plasmid.</title>
        <authorList>
            <person name="Anda M."/>
            <person name="Iwasaki W."/>
        </authorList>
    </citation>
    <scope>NUCLEOTIDE SEQUENCE [LARGE SCALE GENOMIC DNA]</scope>
    <source>
        <strain evidence="1 2">NBRC 15940</strain>
    </source>
</reference>
<evidence type="ECO:0000313" key="1">
    <source>
        <dbReference type="EMBL" id="GJM63902.1"/>
    </source>
</evidence>
<name>A0AAN4W415_9BACT</name>
<dbReference type="EMBL" id="BQKE01000003">
    <property type="protein sequence ID" value="GJM63902.1"/>
    <property type="molecule type" value="Genomic_DNA"/>
</dbReference>
<accession>A0AAN4W415</accession>